<dbReference type="InterPro" id="IPR017871">
    <property type="entry name" value="ABC_transporter-like_CS"/>
</dbReference>
<dbReference type="PROSITE" id="PS50893">
    <property type="entry name" value="ABC_TRANSPORTER_2"/>
    <property type="match status" value="1"/>
</dbReference>
<evidence type="ECO:0000313" key="6">
    <source>
        <dbReference type="EMBL" id="EFX96415.1"/>
    </source>
</evidence>
<dbReference type="PANTHER" id="PTHR43335:SF8">
    <property type="entry name" value="ABC TRANSPORTER, ATP-BINDING PROTEIN"/>
    <property type="match status" value="1"/>
</dbReference>
<dbReference type="InterPro" id="IPR027417">
    <property type="entry name" value="P-loop_NTPase"/>
</dbReference>
<evidence type="ECO:0000256" key="4">
    <source>
        <dbReference type="ARBA" id="ARBA00022840"/>
    </source>
</evidence>
<evidence type="ECO:0000256" key="1">
    <source>
        <dbReference type="ARBA" id="ARBA00005417"/>
    </source>
</evidence>
<dbReference type="SUPFAM" id="SSF52540">
    <property type="entry name" value="P-loop containing nucleoside triphosphate hydrolases"/>
    <property type="match status" value="1"/>
</dbReference>
<dbReference type="GO" id="GO:0005524">
    <property type="term" value="F:ATP binding"/>
    <property type="evidence" value="ECO:0007669"/>
    <property type="project" value="UniProtKB-KW"/>
</dbReference>
<proteinExistence type="inferred from homology"/>
<dbReference type="EMBL" id="AEVI01000027">
    <property type="protein sequence ID" value="EFX96415.1"/>
    <property type="molecule type" value="Genomic_DNA"/>
</dbReference>
<dbReference type="SMART" id="SM00382">
    <property type="entry name" value="AAA"/>
    <property type="match status" value="1"/>
</dbReference>
<organism evidence="6 7">
    <name type="scientific">Streptococcus vestibularis ATCC 49124</name>
    <dbReference type="NCBI Taxonomy" id="889206"/>
    <lineage>
        <taxon>Bacteria</taxon>
        <taxon>Bacillati</taxon>
        <taxon>Bacillota</taxon>
        <taxon>Bacilli</taxon>
        <taxon>Lactobacillales</taxon>
        <taxon>Streptococcaceae</taxon>
        <taxon>Streptococcus</taxon>
    </lineage>
</organism>
<evidence type="ECO:0000256" key="3">
    <source>
        <dbReference type="ARBA" id="ARBA00022741"/>
    </source>
</evidence>
<sequence length="320" mass="36812">MKRKQYQTSERRLIMKKVLEVRHLTKRYGQHLALDNVNLTLEKGEVYGLIGRNGAGKTTLIKVITKLIRPSQGSVSLFHSTSKSEWTHALKRVGSVIETPVALNHLNARQNLRYYCKIHHVPNPDNVIDEILDTVGLGHTGKKKFRSFSLGMKQRLGIAIALIAKPDLLILDEPINGLDPVAIKEFRQMIKKLSEEQGMTVLISSHILSELYQVSTRFGIIDHGQIIREITKDEFEHLSEDYIVLKTNQLALASRILQDQLHQHFKVVNGNNEIHIFDKSHVIKAIVKELVKQEVEIDEIYYKRQDLENYFTQLVDSERR</sequence>
<evidence type="ECO:0000256" key="2">
    <source>
        <dbReference type="ARBA" id="ARBA00022448"/>
    </source>
</evidence>
<keyword evidence="7" id="KW-1185">Reference proteome</keyword>
<accession>A0ABN0CHM7</accession>
<evidence type="ECO:0000259" key="5">
    <source>
        <dbReference type="PROSITE" id="PS50893"/>
    </source>
</evidence>
<dbReference type="PROSITE" id="PS00211">
    <property type="entry name" value="ABC_TRANSPORTER_1"/>
    <property type="match status" value="1"/>
</dbReference>
<gene>
    <name evidence="6" type="primary">bcrA</name>
    <name evidence="6" type="ORF">HMPREF9425_0680</name>
</gene>
<dbReference type="InterPro" id="IPR003439">
    <property type="entry name" value="ABC_transporter-like_ATP-bd"/>
</dbReference>
<dbReference type="Gene3D" id="3.40.50.300">
    <property type="entry name" value="P-loop containing nucleotide triphosphate hydrolases"/>
    <property type="match status" value="1"/>
</dbReference>
<dbReference type="Pfam" id="PF00005">
    <property type="entry name" value="ABC_tran"/>
    <property type="match status" value="1"/>
</dbReference>
<keyword evidence="2" id="KW-0813">Transport</keyword>
<reference evidence="6 7" key="1">
    <citation type="submission" date="2011-01" db="EMBL/GenBank/DDBJ databases">
        <authorList>
            <person name="Muzny D."/>
            <person name="Qin X."/>
            <person name="Buhay C."/>
            <person name="Dugan-Rocha S."/>
            <person name="Ding Y."/>
            <person name="Chen G."/>
            <person name="Hawes A."/>
            <person name="Holder M."/>
            <person name="Jhangiani S."/>
            <person name="Johnson A."/>
            <person name="Khan Z."/>
            <person name="Li Z."/>
            <person name="Liu W."/>
            <person name="Liu X."/>
            <person name="Perez L."/>
            <person name="Shen H."/>
            <person name="Wang Q."/>
            <person name="Watt J."/>
            <person name="Xi L."/>
            <person name="Xin Y."/>
            <person name="Zhou J."/>
            <person name="Deng J."/>
            <person name="Jiang H."/>
            <person name="Liu Y."/>
            <person name="Qu J."/>
            <person name="Song X.-Z."/>
            <person name="Zhang L."/>
            <person name="Villasana D."/>
            <person name="Johnson A."/>
            <person name="Liu J."/>
            <person name="Liyanage D."/>
            <person name="Lorensuhewa L."/>
            <person name="Robinson T."/>
            <person name="Song A."/>
            <person name="Song B.-B."/>
            <person name="Dinh H."/>
            <person name="Thornton R."/>
            <person name="Coyle M."/>
            <person name="Francisco L."/>
            <person name="Jackson L."/>
            <person name="Javaid M."/>
            <person name="Korchina V."/>
            <person name="Kovar C."/>
            <person name="Mata R."/>
            <person name="Mathew T."/>
            <person name="Ngo R."/>
            <person name="Nguyen L."/>
            <person name="Nguyen N."/>
            <person name="Okwuonu G."/>
            <person name="Ongeri F."/>
            <person name="Pham C."/>
            <person name="Simmons D."/>
            <person name="Wilczek-Boney K."/>
            <person name="Hale W."/>
            <person name="Jakkamsetti A."/>
            <person name="Pham P."/>
            <person name="Ruth R."/>
            <person name="San Lucas F."/>
            <person name="Warren J."/>
            <person name="Zhang J."/>
            <person name="Zhao Z."/>
            <person name="Zhou C."/>
            <person name="Zhu D."/>
            <person name="Lee S."/>
            <person name="Bess C."/>
            <person name="Blankenburg K."/>
            <person name="Forbes L."/>
            <person name="Fu Q."/>
            <person name="Gubbala S."/>
            <person name="Hirani K."/>
            <person name="Jayaseelan J.C."/>
            <person name="Lara F."/>
            <person name="Munidasa M."/>
            <person name="Palculict T."/>
            <person name="Patil S."/>
            <person name="Pu L.-L."/>
            <person name="Saada N."/>
            <person name="Tang L."/>
            <person name="Weissenberger G."/>
            <person name="Zhu Y."/>
            <person name="Hemphill L."/>
            <person name="Shang Y."/>
            <person name="Youmans B."/>
            <person name="Ayvaz T."/>
            <person name="Ross M."/>
            <person name="Santibanez J."/>
            <person name="Aqrawi P."/>
            <person name="Gross S."/>
            <person name="Joshi V."/>
            <person name="Fowler G."/>
            <person name="Nazareth L."/>
            <person name="Reid J."/>
            <person name="Worley K."/>
            <person name="Petrosino J."/>
            <person name="Highlander S."/>
            <person name="Gibbs R."/>
        </authorList>
    </citation>
    <scope>NUCLEOTIDE SEQUENCE [LARGE SCALE GENOMIC DNA]</scope>
    <source>
        <strain evidence="6 7">ATCC 49124</strain>
    </source>
</reference>
<evidence type="ECO:0000313" key="7">
    <source>
        <dbReference type="Proteomes" id="UP000003697"/>
    </source>
</evidence>
<dbReference type="InterPro" id="IPR003593">
    <property type="entry name" value="AAA+_ATPase"/>
</dbReference>
<keyword evidence="3" id="KW-0547">Nucleotide-binding</keyword>
<keyword evidence="4 6" id="KW-0067">ATP-binding</keyword>
<dbReference type="Proteomes" id="UP000003697">
    <property type="component" value="Unassembled WGS sequence"/>
</dbReference>
<comment type="similarity">
    <text evidence="1">Belongs to the ABC transporter superfamily.</text>
</comment>
<dbReference type="PANTHER" id="PTHR43335">
    <property type="entry name" value="ABC TRANSPORTER, ATP-BINDING PROTEIN"/>
    <property type="match status" value="1"/>
</dbReference>
<name>A0ABN0CHM7_STRVE</name>
<comment type="caution">
    <text evidence="6">The sequence shown here is derived from an EMBL/GenBank/DDBJ whole genome shotgun (WGS) entry which is preliminary data.</text>
</comment>
<feature type="domain" description="ABC transporter" evidence="5">
    <location>
        <begin position="19"/>
        <end position="248"/>
    </location>
</feature>
<protein>
    <submittedName>
        <fullName evidence="6">ABC transporter, ATP-binding protein</fullName>
    </submittedName>
</protein>